<evidence type="ECO:0000256" key="1">
    <source>
        <dbReference type="ARBA" id="ARBA00023015"/>
    </source>
</evidence>
<evidence type="ECO:0000256" key="3">
    <source>
        <dbReference type="ARBA" id="ARBA00023163"/>
    </source>
</evidence>
<reference evidence="5" key="1">
    <citation type="submission" date="2021-12" db="EMBL/GenBank/DDBJ databases">
        <title>Discovery of the Pendulisporaceae a myxobacterial family with distinct sporulation behavior and unique specialized metabolism.</title>
        <authorList>
            <person name="Garcia R."/>
            <person name="Popoff A."/>
            <person name="Bader C.D."/>
            <person name="Loehr J."/>
            <person name="Walesch S."/>
            <person name="Walt C."/>
            <person name="Boldt J."/>
            <person name="Bunk B."/>
            <person name="Haeckl F.J.F.P.J."/>
            <person name="Gunesch A.P."/>
            <person name="Birkelbach J."/>
            <person name="Nuebel U."/>
            <person name="Pietschmann T."/>
            <person name="Bach T."/>
            <person name="Mueller R."/>
        </authorList>
    </citation>
    <scope>NUCLEOTIDE SEQUENCE</scope>
    <source>
        <strain evidence="5">MSr11367</strain>
    </source>
</reference>
<evidence type="ECO:0000313" key="6">
    <source>
        <dbReference type="Proteomes" id="UP001374803"/>
    </source>
</evidence>
<dbReference type="InterPro" id="IPR036390">
    <property type="entry name" value="WH_DNA-bd_sf"/>
</dbReference>
<keyword evidence="1" id="KW-0805">Transcription regulation</keyword>
<dbReference type="InterPro" id="IPR019887">
    <property type="entry name" value="Tscrpt_reg_AsnC/Lrp_C"/>
</dbReference>
<dbReference type="PROSITE" id="PS00519">
    <property type="entry name" value="HTH_ASNC_1"/>
    <property type="match status" value="1"/>
</dbReference>
<dbReference type="RefSeq" id="WP_394839855.1">
    <property type="nucleotide sequence ID" value="NZ_CP089929.1"/>
</dbReference>
<organism evidence="5 6">
    <name type="scientific">Pendulispora rubella</name>
    <dbReference type="NCBI Taxonomy" id="2741070"/>
    <lineage>
        <taxon>Bacteria</taxon>
        <taxon>Pseudomonadati</taxon>
        <taxon>Myxococcota</taxon>
        <taxon>Myxococcia</taxon>
        <taxon>Myxococcales</taxon>
        <taxon>Sorangiineae</taxon>
        <taxon>Pendulisporaceae</taxon>
        <taxon>Pendulispora</taxon>
    </lineage>
</organism>
<dbReference type="Gene3D" id="3.30.70.920">
    <property type="match status" value="1"/>
</dbReference>
<keyword evidence="2" id="KW-0238">DNA-binding</keyword>
<evidence type="ECO:0000313" key="5">
    <source>
        <dbReference type="EMBL" id="WXB10178.1"/>
    </source>
</evidence>
<dbReference type="SUPFAM" id="SSF46785">
    <property type="entry name" value="Winged helix' DNA-binding domain"/>
    <property type="match status" value="1"/>
</dbReference>
<dbReference type="CDD" id="cd00090">
    <property type="entry name" value="HTH_ARSR"/>
    <property type="match status" value="1"/>
</dbReference>
<keyword evidence="6" id="KW-1185">Reference proteome</keyword>
<dbReference type="PRINTS" id="PR00033">
    <property type="entry name" value="HTHASNC"/>
</dbReference>
<sequence length="152" mass="16644">MTRKTKSDEIDTTDRNLIELLRKDGRQPVLALARALGVSRSTVQDRLARLVRDGIIQRFTIELAKPIEPSAVKAFLMVRIEGRPCARVIPSLTGHPEVESCHHVSGPMDVLLSVRVADLAALNELRERIGATAGILSVTAVPVLRTHLDGPM</sequence>
<evidence type="ECO:0000256" key="2">
    <source>
        <dbReference type="ARBA" id="ARBA00023125"/>
    </source>
</evidence>
<dbReference type="SUPFAM" id="SSF54909">
    <property type="entry name" value="Dimeric alpha+beta barrel"/>
    <property type="match status" value="1"/>
</dbReference>
<dbReference type="InterPro" id="IPR011008">
    <property type="entry name" value="Dimeric_a/b-barrel"/>
</dbReference>
<dbReference type="SMART" id="SM00344">
    <property type="entry name" value="HTH_ASNC"/>
    <property type="match status" value="1"/>
</dbReference>
<dbReference type="InterPro" id="IPR019885">
    <property type="entry name" value="Tscrpt_reg_HTH_AsnC-type_CS"/>
</dbReference>
<proteinExistence type="predicted"/>
<dbReference type="Pfam" id="PF01037">
    <property type="entry name" value="AsnC_trans_reg"/>
    <property type="match status" value="1"/>
</dbReference>
<protein>
    <submittedName>
        <fullName evidence="5">Lrp/AsnC family transcriptional regulator</fullName>
    </submittedName>
</protein>
<dbReference type="InterPro" id="IPR036388">
    <property type="entry name" value="WH-like_DNA-bd_sf"/>
</dbReference>
<dbReference type="InterPro" id="IPR019888">
    <property type="entry name" value="Tscrpt_reg_AsnC-like"/>
</dbReference>
<accession>A0ABZ2LGV7</accession>
<dbReference type="PROSITE" id="PS50956">
    <property type="entry name" value="HTH_ASNC_2"/>
    <property type="match status" value="1"/>
</dbReference>
<dbReference type="Gene3D" id="1.10.10.10">
    <property type="entry name" value="Winged helix-like DNA-binding domain superfamily/Winged helix DNA-binding domain"/>
    <property type="match status" value="1"/>
</dbReference>
<dbReference type="InterPro" id="IPR000485">
    <property type="entry name" value="AsnC-type_HTH_dom"/>
</dbReference>
<dbReference type="PANTHER" id="PTHR30154">
    <property type="entry name" value="LEUCINE-RESPONSIVE REGULATORY PROTEIN"/>
    <property type="match status" value="1"/>
</dbReference>
<name>A0ABZ2LGV7_9BACT</name>
<dbReference type="EMBL" id="CP089983">
    <property type="protein sequence ID" value="WXB10178.1"/>
    <property type="molecule type" value="Genomic_DNA"/>
</dbReference>
<gene>
    <name evidence="5" type="ORF">LVJ94_23490</name>
</gene>
<keyword evidence="3" id="KW-0804">Transcription</keyword>
<dbReference type="Pfam" id="PF13412">
    <property type="entry name" value="HTH_24"/>
    <property type="match status" value="1"/>
</dbReference>
<evidence type="ECO:0000259" key="4">
    <source>
        <dbReference type="PROSITE" id="PS50956"/>
    </source>
</evidence>
<dbReference type="PANTHER" id="PTHR30154:SF34">
    <property type="entry name" value="TRANSCRIPTIONAL REGULATOR AZLB"/>
    <property type="match status" value="1"/>
</dbReference>
<feature type="domain" description="HTH asnC-type" evidence="4">
    <location>
        <begin position="10"/>
        <end position="84"/>
    </location>
</feature>
<dbReference type="InterPro" id="IPR011991">
    <property type="entry name" value="ArsR-like_HTH"/>
</dbReference>
<dbReference type="Proteomes" id="UP001374803">
    <property type="component" value="Chromosome"/>
</dbReference>